<keyword evidence="1" id="KW-0732">Signal</keyword>
<reference evidence="3 4" key="1">
    <citation type="submission" date="2018-10" db="EMBL/GenBank/DDBJ databases">
        <title>Sequencing the genomes of 1000 actinobacteria strains.</title>
        <authorList>
            <person name="Klenk H.-P."/>
        </authorList>
    </citation>
    <scope>NUCLEOTIDE SEQUENCE [LARGE SCALE GENOMIC DNA]</scope>
    <source>
        <strain evidence="3 4">DSM 43911</strain>
    </source>
</reference>
<dbReference type="InterPro" id="IPR035986">
    <property type="entry name" value="PKD_dom_sf"/>
</dbReference>
<proteinExistence type="predicted"/>
<feature type="domain" description="PKD" evidence="2">
    <location>
        <begin position="313"/>
        <end position="369"/>
    </location>
</feature>
<gene>
    <name evidence="3" type="ORF">DFJ66_7739</name>
</gene>
<dbReference type="EMBL" id="RBXR01000001">
    <property type="protein sequence ID" value="RKT74390.1"/>
    <property type="molecule type" value="Genomic_DNA"/>
</dbReference>
<dbReference type="Proteomes" id="UP000272729">
    <property type="component" value="Unassembled WGS sequence"/>
</dbReference>
<keyword evidence="4" id="KW-1185">Reference proteome</keyword>
<comment type="caution">
    <text evidence="3">The sequence shown here is derived from an EMBL/GenBank/DDBJ whole genome shotgun (WGS) entry which is preliminary data.</text>
</comment>
<accession>A0A495XJ35</accession>
<dbReference type="Pfam" id="PF23759">
    <property type="entry name" value="GBD_T9SS_assoc"/>
    <property type="match status" value="1"/>
</dbReference>
<feature type="chain" id="PRO_5019767393" evidence="1">
    <location>
        <begin position="28"/>
        <end position="452"/>
    </location>
</feature>
<organism evidence="3 4">
    <name type="scientific">Saccharothrix variisporea</name>
    <dbReference type="NCBI Taxonomy" id="543527"/>
    <lineage>
        <taxon>Bacteria</taxon>
        <taxon>Bacillati</taxon>
        <taxon>Actinomycetota</taxon>
        <taxon>Actinomycetes</taxon>
        <taxon>Pseudonocardiales</taxon>
        <taxon>Pseudonocardiaceae</taxon>
        <taxon>Saccharothrix</taxon>
    </lineage>
</organism>
<dbReference type="Pfam" id="PF18911">
    <property type="entry name" value="PKD_4"/>
    <property type="match status" value="1"/>
</dbReference>
<protein>
    <submittedName>
        <fullName evidence="3">PKD domain-containing protein</fullName>
    </submittedName>
</protein>
<dbReference type="CDD" id="cd00146">
    <property type="entry name" value="PKD"/>
    <property type="match status" value="1"/>
</dbReference>
<feature type="signal peptide" evidence="1">
    <location>
        <begin position="1"/>
        <end position="27"/>
    </location>
</feature>
<sequence length="452" mass="48611">MRTSRRPWSALLTAALISSLATGVAHASPPTNDDFDQAIEVVTPFTATQSVDEATEAADDPGYCGTTKSVWFTYTAPASGTVTVSTAGSNYDTTLSAFSGTRGSLLPIGCDDDSAGGLQSRLSVHVAAGVRYHFKVAALSTSGGTSLVFGATTPTPPANDNLADATPIPALPYVSDVDISAATVEPDEPTSRCARPTRSIWYTLTVPETTSVTISEPSYYANLAVYAGNTAGGLDEIRCTAYSSDWLTFRATAGTTYHVRAGTSDNDVDFLRVRVDVAGPIRPDFTYYPYPPNVVSAVQFYDQSYVPDQDGTTTWHWDLGDGTTASGYAPQHRYAADGDYEVRLTVSTEDGRTATTSKVLQVRTHNVSISRFTSRRFGIRRHANFDSALFGGEVSFNQVTFTGDVTCTGAYARLDVDALRIWPRGWLLATPPAPHTTVLPDIPDRWGHLYDR</sequence>
<dbReference type="AlphaFoldDB" id="A0A495XJ35"/>
<dbReference type="InterPro" id="IPR022409">
    <property type="entry name" value="PKD/Chitinase_dom"/>
</dbReference>
<dbReference type="GO" id="GO:0005975">
    <property type="term" value="P:carbohydrate metabolic process"/>
    <property type="evidence" value="ECO:0007669"/>
    <property type="project" value="UniProtKB-ARBA"/>
</dbReference>
<dbReference type="InterPro" id="IPR013783">
    <property type="entry name" value="Ig-like_fold"/>
</dbReference>
<evidence type="ECO:0000256" key="1">
    <source>
        <dbReference type="SAM" id="SignalP"/>
    </source>
</evidence>
<evidence type="ECO:0000313" key="3">
    <source>
        <dbReference type="EMBL" id="RKT74390.1"/>
    </source>
</evidence>
<dbReference type="InterPro" id="IPR000601">
    <property type="entry name" value="PKD_dom"/>
</dbReference>
<dbReference type="Gene3D" id="2.60.40.10">
    <property type="entry name" value="Immunoglobulins"/>
    <property type="match status" value="1"/>
</dbReference>
<dbReference type="InterPro" id="IPR056600">
    <property type="entry name" value="GBD_T9SS_assoc"/>
</dbReference>
<dbReference type="PROSITE" id="PS50093">
    <property type="entry name" value="PKD"/>
    <property type="match status" value="1"/>
</dbReference>
<dbReference type="SUPFAM" id="SSF49299">
    <property type="entry name" value="PKD domain"/>
    <property type="match status" value="1"/>
</dbReference>
<name>A0A495XJ35_9PSEU</name>
<evidence type="ECO:0000313" key="4">
    <source>
        <dbReference type="Proteomes" id="UP000272729"/>
    </source>
</evidence>
<evidence type="ECO:0000259" key="2">
    <source>
        <dbReference type="PROSITE" id="PS50093"/>
    </source>
</evidence>
<dbReference type="SMART" id="SM00089">
    <property type="entry name" value="PKD"/>
    <property type="match status" value="1"/>
</dbReference>